<accession>A0ACB8FTL5</accession>
<protein>
    <submittedName>
        <fullName evidence="1">Uncharacterized protein</fullName>
    </submittedName>
</protein>
<evidence type="ECO:0000313" key="1">
    <source>
        <dbReference type="EMBL" id="KAH8010438.1"/>
    </source>
</evidence>
<evidence type="ECO:0000313" key="2">
    <source>
        <dbReference type="Proteomes" id="UP000827872"/>
    </source>
</evidence>
<organism evidence="1 2">
    <name type="scientific">Sphaerodactylus townsendi</name>
    <dbReference type="NCBI Taxonomy" id="933632"/>
    <lineage>
        <taxon>Eukaryota</taxon>
        <taxon>Metazoa</taxon>
        <taxon>Chordata</taxon>
        <taxon>Craniata</taxon>
        <taxon>Vertebrata</taxon>
        <taxon>Euteleostomi</taxon>
        <taxon>Lepidosauria</taxon>
        <taxon>Squamata</taxon>
        <taxon>Bifurcata</taxon>
        <taxon>Gekkota</taxon>
        <taxon>Sphaerodactylidae</taxon>
        <taxon>Sphaerodactylus</taxon>
    </lineage>
</organism>
<dbReference type="Proteomes" id="UP000827872">
    <property type="component" value="Linkage Group LG11"/>
</dbReference>
<sequence>MLLLQGTARARASWAFRVRLVGFSPLESVTMDDYLYYKYSPNNTNTYFCNICKVYGASALHMQAHFLGARHKAAEEALKAHGIVKPLNSSAEPESVPVDIQAITAPGTTLEEQLNACKDAEPAIGLEYITEYRSEENLAYKCHLCGCLTGLTHMFVHVLGVKHRQAYLLASDRELEHESASSPGTFPAQILLGPF</sequence>
<comment type="caution">
    <text evidence="1">The sequence shown here is derived from an EMBL/GenBank/DDBJ whole genome shotgun (WGS) entry which is preliminary data.</text>
</comment>
<dbReference type="EMBL" id="CM037624">
    <property type="protein sequence ID" value="KAH8010438.1"/>
    <property type="molecule type" value="Genomic_DNA"/>
</dbReference>
<name>A0ACB8FTL5_9SAUR</name>
<gene>
    <name evidence="1" type="ORF">K3G42_004315</name>
</gene>
<reference evidence="1" key="1">
    <citation type="submission" date="2021-08" db="EMBL/GenBank/DDBJ databases">
        <title>The first chromosome-level gecko genome reveals the dynamic sex chromosomes of Neotropical dwarf geckos (Sphaerodactylidae: Sphaerodactylus).</title>
        <authorList>
            <person name="Pinto B.J."/>
            <person name="Keating S.E."/>
            <person name="Gamble T."/>
        </authorList>
    </citation>
    <scope>NUCLEOTIDE SEQUENCE</scope>
    <source>
        <strain evidence="1">TG3544</strain>
    </source>
</reference>
<keyword evidence="2" id="KW-1185">Reference proteome</keyword>
<proteinExistence type="predicted"/>